<dbReference type="Pfam" id="PF02120">
    <property type="entry name" value="Flg_hook"/>
    <property type="match status" value="1"/>
</dbReference>
<evidence type="ECO:0000259" key="2">
    <source>
        <dbReference type="Pfam" id="PF02120"/>
    </source>
</evidence>
<proteinExistence type="predicted"/>
<dbReference type="InterPro" id="IPR021136">
    <property type="entry name" value="Flagellar_hook_control-like_C"/>
</dbReference>
<keyword evidence="4" id="KW-1185">Reference proteome</keyword>
<comment type="caution">
    <text evidence="3">The sequence shown here is derived from an EMBL/GenBank/DDBJ whole genome shotgun (WGS) entry which is preliminary data.</text>
</comment>
<feature type="region of interest" description="Disordered" evidence="1">
    <location>
        <begin position="1"/>
        <end position="34"/>
    </location>
</feature>
<evidence type="ECO:0000313" key="4">
    <source>
        <dbReference type="Proteomes" id="UP001595617"/>
    </source>
</evidence>
<dbReference type="Proteomes" id="UP001595617">
    <property type="component" value="Unassembled WGS sequence"/>
</dbReference>
<dbReference type="EMBL" id="JBHRYR010000003">
    <property type="protein sequence ID" value="MFC3852818.1"/>
    <property type="molecule type" value="Genomic_DNA"/>
</dbReference>
<keyword evidence="3" id="KW-0282">Flagellum</keyword>
<accession>A0ABV7ZW76</accession>
<name>A0ABV7ZW76_9GAMM</name>
<feature type="region of interest" description="Disordered" evidence="1">
    <location>
        <begin position="607"/>
        <end position="627"/>
    </location>
</feature>
<feature type="domain" description="Flagellar hook-length control protein-like C-terminal" evidence="2">
    <location>
        <begin position="531"/>
        <end position="609"/>
    </location>
</feature>
<feature type="region of interest" description="Disordered" evidence="1">
    <location>
        <begin position="180"/>
        <end position="217"/>
    </location>
</feature>
<organism evidence="3 4">
    <name type="scientific">Saccharospirillum mangrovi</name>
    <dbReference type="NCBI Taxonomy" id="2161747"/>
    <lineage>
        <taxon>Bacteria</taxon>
        <taxon>Pseudomonadati</taxon>
        <taxon>Pseudomonadota</taxon>
        <taxon>Gammaproteobacteria</taxon>
        <taxon>Oceanospirillales</taxon>
        <taxon>Saccharospirillaceae</taxon>
        <taxon>Saccharospirillum</taxon>
    </lineage>
</organism>
<sequence>MSMAKIDSGSRMRLPPDSALKPQPYSEREHATTAAQQRTLTDWFQLAQQQRQGQADPTLARAIETALQSHRELTTAQGHRLTVTVLGPSSSGVAGQYEARAGDQTLRIQSATPLQAGQNLLLTTSPSGPALVVPASDQQRSAMLTIARQAQLARLPTLQPQTSAKSIQALLNALTQINQAIRPDPTTQQNPLGSTTRPDNPQATPTPGTTNPEARALGTSQPILTTLLSRWLSTMPQAPVQPPNAVNGPATVATGAATATGQTPAMPAPEFVQTLVSNLKSLATPSTEPPSTSASQKSAGQHWISQLVQTAQQEYGAATAQTVRKVWQQWQQNTLNNLASTLPETGKSAMPAATSLTATSSAPVSRETLDTLMQQLPLLASAKTRDPELKPLTPPNDWWRLAAEQWLDLRTQVASAASAKPLSLEEQLRQQAQRLLHQSGPTYSPEQLKRSFALRRESTHLPNSEQQQLALIRQTLEQVNQQQTTRHLLSLGADTAVEQPRILHSIPVWSDQHLVWFDIERHPEPEGSEHKKNKPSRWCLDVHFHLPPMAPMCARLLWEGEHCSLQFLTDDSATLRMLHDHINGFQQRLQQMGLPVEEVLCRHGLPKRQQRAETTPSTGGHRVDIRT</sequence>
<evidence type="ECO:0000256" key="1">
    <source>
        <dbReference type="SAM" id="MobiDB-lite"/>
    </source>
</evidence>
<dbReference type="RefSeq" id="WP_380695383.1">
    <property type="nucleotide sequence ID" value="NZ_JBHRYR010000003.1"/>
</dbReference>
<keyword evidence="3" id="KW-0969">Cilium</keyword>
<protein>
    <submittedName>
        <fullName evidence="3">Flagellar hook-length control protein FliK</fullName>
    </submittedName>
</protein>
<evidence type="ECO:0000313" key="3">
    <source>
        <dbReference type="EMBL" id="MFC3852818.1"/>
    </source>
</evidence>
<gene>
    <name evidence="3" type="ORF">ACFOOG_08235</name>
</gene>
<keyword evidence="3" id="KW-0966">Cell projection</keyword>
<reference evidence="4" key="1">
    <citation type="journal article" date="2019" name="Int. J. Syst. Evol. Microbiol.">
        <title>The Global Catalogue of Microorganisms (GCM) 10K type strain sequencing project: providing services to taxonomists for standard genome sequencing and annotation.</title>
        <authorList>
            <consortium name="The Broad Institute Genomics Platform"/>
            <consortium name="The Broad Institute Genome Sequencing Center for Infectious Disease"/>
            <person name="Wu L."/>
            <person name="Ma J."/>
        </authorList>
    </citation>
    <scope>NUCLEOTIDE SEQUENCE [LARGE SCALE GENOMIC DNA]</scope>
    <source>
        <strain evidence="4">IBRC 10765</strain>
    </source>
</reference>